<organism evidence="4 5">
    <name type="scientific">Steinernema hermaphroditum</name>
    <dbReference type="NCBI Taxonomy" id="289476"/>
    <lineage>
        <taxon>Eukaryota</taxon>
        <taxon>Metazoa</taxon>
        <taxon>Ecdysozoa</taxon>
        <taxon>Nematoda</taxon>
        <taxon>Chromadorea</taxon>
        <taxon>Rhabditida</taxon>
        <taxon>Tylenchina</taxon>
        <taxon>Panagrolaimomorpha</taxon>
        <taxon>Strongyloidoidea</taxon>
        <taxon>Steinernematidae</taxon>
        <taxon>Steinernema</taxon>
    </lineage>
</organism>
<accession>A0AA39HCT0</accession>
<comment type="function">
    <text evidence="1">Central component in molecular interactions underlying sperm crawling. Forms an extensive filament system that extends from sperm villipoda, along the leading edge of the pseudopod.</text>
</comment>
<reference evidence="4" key="1">
    <citation type="submission" date="2023-06" db="EMBL/GenBank/DDBJ databases">
        <title>Genomic analysis of the entomopathogenic nematode Steinernema hermaphroditum.</title>
        <authorList>
            <person name="Schwarz E.M."/>
            <person name="Heppert J.K."/>
            <person name="Baniya A."/>
            <person name="Schwartz H.T."/>
            <person name="Tan C.-H."/>
            <person name="Antoshechkin I."/>
            <person name="Sternberg P.W."/>
            <person name="Goodrich-Blair H."/>
            <person name="Dillman A.R."/>
        </authorList>
    </citation>
    <scope>NUCLEOTIDE SEQUENCE</scope>
    <source>
        <strain evidence="4">PS9179</strain>
        <tissue evidence="4">Whole animal</tissue>
    </source>
</reference>
<keyword evidence="5" id="KW-1185">Reference proteome</keyword>
<dbReference type="Proteomes" id="UP001175271">
    <property type="component" value="Unassembled WGS sequence"/>
</dbReference>
<dbReference type="PANTHER" id="PTHR22947">
    <property type="entry name" value="MAJOR SPERM PROTEIN"/>
    <property type="match status" value="1"/>
</dbReference>
<feature type="domain" description="MSP" evidence="3">
    <location>
        <begin position="34"/>
        <end position="150"/>
    </location>
</feature>
<dbReference type="AlphaFoldDB" id="A0AA39HCT0"/>
<evidence type="ECO:0000313" key="5">
    <source>
        <dbReference type="Proteomes" id="UP001175271"/>
    </source>
</evidence>
<evidence type="ECO:0000313" key="4">
    <source>
        <dbReference type="EMBL" id="KAK0403476.1"/>
    </source>
</evidence>
<evidence type="ECO:0000256" key="2">
    <source>
        <dbReference type="SAM" id="MobiDB-lite"/>
    </source>
</evidence>
<evidence type="ECO:0000259" key="3">
    <source>
        <dbReference type="PROSITE" id="PS50202"/>
    </source>
</evidence>
<keyword evidence="1" id="KW-0206">Cytoskeleton</keyword>
<protein>
    <recommendedName>
        <fullName evidence="1">Major sperm protein</fullName>
    </recommendedName>
</protein>
<feature type="region of interest" description="Disordered" evidence="2">
    <location>
        <begin position="1"/>
        <end position="63"/>
    </location>
</feature>
<proteinExistence type="predicted"/>
<evidence type="ECO:0000256" key="1">
    <source>
        <dbReference type="RuleBase" id="RU003425"/>
    </source>
</evidence>
<dbReference type="InterPro" id="IPR008962">
    <property type="entry name" value="PapD-like_sf"/>
</dbReference>
<dbReference type="Pfam" id="PF00635">
    <property type="entry name" value="Motile_Sperm"/>
    <property type="match status" value="1"/>
</dbReference>
<feature type="compositionally biased region" description="Pro residues" evidence="2">
    <location>
        <begin position="8"/>
        <end position="23"/>
    </location>
</feature>
<keyword evidence="1" id="KW-0963">Cytoplasm</keyword>
<dbReference type="SUPFAM" id="SSF49354">
    <property type="entry name" value="PapD-like"/>
    <property type="match status" value="1"/>
</dbReference>
<sequence length="150" mass="14684">MADAEAPAAPPAEAPPAEAPPAAAPEAAPAAAPAADAPPAAAGGFTIDPPAAQVPAAGGKSVHKLANGGATRLAFKVRSSNNTEYRLKPVFGFVEPGASSQLEITRLAGAPKQDKMVVVYAEAPAGCTDAASCFKGGPTKGEVTIAVTAQ</sequence>
<dbReference type="PANTHER" id="PTHR22947:SF7">
    <property type="entry name" value="MSP DOMAIN-CONTAINING PROTEIN-RELATED"/>
    <property type="match status" value="1"/>
</dbReference>
<dbReference type="EMBL" id="JAUCMV010000004">
    <property type="protein sequence ID" value="KAK0403476.1"/>
    <property type="molecule type" value="Genomic_DNA"/>
</dbReference>
<feature type="compositionally biased region" description="Low complexity" evidence="2">
    <location>
        <begin position="24"/>
        <end position="42"/>
    </location>
</feature>
<dbReference type="InterPro" id="IPR000535">
    <property type="entry name" value="MSP_dom"/>
</dbReference>
<dbReference type="PROSITE" id="PS50202">
    <property type="entry name" value="MSP"/>
    <property type="match status" value="1"/>
</dbReference>
<dbReference type="Gene3D" id="2.60.40.10">
    <property type="entry name" value="Immunoglobulins"/>
    <property type="match status" value="1"/>
</dbReference>
<gene>
    <name evidence="4" type="ORF">QR680_016940</name>
</gene>
<comment type="caution">
    <text evidence="4">The sequence shown here is derived from an EMBL/GenBank/DDBJ whole genome shotgun (WGS) entry which is preliminary data.</text>
</comment>
<dbReference type="InterPro" id="IPR051774">
    <property type="entry name" value="Sperm-specific_class_P"/>
</dbReference>
<dbReference type="InterPro" id="IPR013783">
    <property type="entry name" value="Ig-like_fold"/>
</dbReference>
<name>A0AA39HCT0_9BILA</name>